<organism evidence="2 3">
    <name type="scientific">Anaerotignum neopropionicum</name>
    <dbReference type="NCBI Taxonomy" id="36847"/>
    <lineage>
        <taxon>Bacteria</taxon>
        <taxon>Bacillati</taxon>
        <taxon>Bacillota</taxon>
        <taxon>Clostridia</taxon>
        <taxon>Lachnospirales</taxon>
        <taxon>Anaerotignaceae</taxon>
        <taxon>Anaerotignum</taxon>
    </lineage>
</organism>
<proteinExistence type="predicted"/>
<feature type="transmembrane region" description="Helical" evidence="1">
    <location>
        <begin position="63"/>
        <end position="84"/>
    </location>
</feature>
<evidence type="ECO:0000313" key="2">
    <source>
        <dbReference type="EMBL" id="KXL52435.1"/>
    </source>
</evidence>
<dbReference type="STRING" id="36847.CLNEO_21310"/>
<comment type="caution">
    <text evidence="2">The sequence shown here is derived from an EMBL/GenBank/DDBJ whole genome shotgun (WGS) entry which is preliminary data.</text>
</comment>
<keyword evidence="3" id="KW-1185">Reference proteome</keyword>
<reference evidence="2 3" key="1">
    <citation type="submission" date="2016-01" db="EMBL/GenBank/DDBJ databases">
        <title>Genome sequence of Clostridium neopropionicum X4, DSM-3847.</title>
        <authorList>
            <person name="Poehlein A."/>
            <person name="Beck M.H."/>
            <person name="Bengelsdorf F.R."/>
            <person name="Daniel R."/>
            <person name="Duerre P."/>
        </authorList>
    </citation>
    <scope>NUCLEOTIDE SEQUENCE [LARGE SCALE GENOMIC DNA]</scope>
    <source>
        <strain evidence="2 3">DSM-3847</strain>
    </source>
</reference>
<dbReference type="EMBL" id="LRVM01000007">
    <property type="protein sequence ID" value="KXL52435.1"/>
    <property type="molecule type" value="Genomic_DNA"/>
</dbReference>
<dbReference type="RefSeq" id="WP_066088653.1">
    <property type="nucleotide sequence ID" value="NZ_LRVM01000007.1"/>
</dbReference>
<keyword evidence="1" id="KW-1133">Transmembrane helix</keyword>
<accession>A0A136WD49</accession>
<dbReference type="Proteomes" id="UP000070539">
    <property type="component" value="Unassembled WGS sequence"/>
</dbReference>
<name>A0A136WD49_9FIRM</name>
<dbReference type="OrthoDB" id="1770912at2"/>
<sequence length="93" mass="10750">MYFIITAVAAVLTTLFWYRLSEDKYQLSTLCFIYWGAALMWFVDHVIAFFMEGGEFFEITLDATMLGLTVVLSGFFLWVLMLLVKARKGTLKN</sequence>
<keyword evidence="1" id="KW-0812">Transmembrane</keyword>
<dbReference type="AlphaFoldDB" id="A0A136WD49"/>
<evidence type="ECO:0000256" key="1">
    <source>
        <dbReference type="SAM" id="Phobius"/>
    </source>
</evidence>
<keyword evidence="1" id="KW-0472">Membrane</keyword>
<feature type="transmembrane region" description="Helical" evidence="1">
    <location>
        <begin position="32"/>
        <end position="51"/>
    </location>
</feature>
<evidence type="ECO:0000313" key="3">
    <source>
        <dbReference type="Proteomes" id="UP000070539"/>
    </source>
</evidence>
<protein>
    <submittedName>
        <fullName evidence="2">Uncharacterized protein</fullName>
    </submittedName>
</protein>
<gene>
    <name evidence="2" type="ORF">CLNEO_21310</name>
</gene>